<dbReference type="Proteomes" id="UP000629365">
    <property type="component" value="Unassembled WGS sequence"/>
</dbReference>
<keyword evidence="1" id="KW-1133">Transmembrane helix</keyword>
<sequence length="101" mass="10664">MLAATLLAGVTVALVWFAAVPWGPLVCPAIYPAPRNCFASDRAGTALVVTIVLLAVYLATMVMALIDRRDRRLATVGVILLAIAPVISYVSVAWIPGFPLS</sequence>
<protein>
    <submittedName>
        <fullName evidence="2">Uncharacterized protein</fullName>
    </submittedName>
</protein>
<evidence type="ECO:0000256" key="1">
    <source>
        <dbReference type="SAM" id="Phobius"/>
    </source>
</evidence>
<name>A0ABQ1RR06_9MICO</name>
<organism evidence="2 3">
    <name type="scientific">Microbacterium murale</name>
    <dbReference type="NCBI Taxonomy" id="1081040"/>
    <lineage>
        <taxon>Bacteria</taxon>
        <taxon>Bacillati</taxon>
        <taxon>Actinomycetota</taxon>
        <taxon>Actinomycetes</taxon>
        <taxon>Micrococcales</taxon>
        <taxon>Microbacteriaceae</taxon>
        <taxon>Microbacterium</taxon>
    </lineage>
</organism>
<comment type="caution">
    <text evidence="2">The sequence shown here is derived from an EMBL/GenBank/DDBJ whole genome shotgun (WGS) entry which is preliminary data.</text>
</comment>
<keyword evidence="1" id="KW-0472">Membrane</keyword>
<dbReference type="EMBL" id="BMCM01000002">
    <property type="protein sequence ID" value="GGD76112.1"/>
    <property type="molecule type" value="Genomic_DNA"/>
</dbReference>
<proteinExistence type="predicted"/>
<keyword evidence="3" id="KW-1185">Reference proteome</keyword>
<accession>A0ABQ1RR06</accession>
<keyword evidence="1" id="KW-0812">Transmembrane</keyword>
<feature type="transmembrane region" description="Helical" evidence="1">
    <location>
        <begin position="44"/>
        <end position="66"/>
    </location>
</feature>
<reference evidence="3" key="1">
    <citation type="journal article" date="2019" name="Int. J. Syst. Evol. Microbiol.">
        <title>The Global Catalogue of Microorganisms (GCM) 10K type strain sequencing project: providing services to taxonomists for standard genome sequencing and annotation.</title>
        <authorList>
            <consortium name="The Broad Institute Genomics Platform"/>
            <consortium name="The Broad Institute Genome Sequencing Center for Infectious Disease"/>
            <person name="Wu L."/>
            <person name="Ma J."/>
        </authorList>
    </citation>
    <scope>NUCLEOTIDE SEQUENCE [LARGE SCALE GENOMIC DNA]</scope>
    <source>
        <strain evidence="3">CCM 7640</strain>
    </source>
</reference>
<evidence type="ECO:0000313" key="2">
    <source>
        <dbReference type="EMBL" id="GGD76112.1"/>
    </source>
</evidence>
<evidence type="ECO:0000313" key="3">
    <source>
        <dbReference type="Proteomes" id="UP000629365"/>
    </source>
</evidence>
<gene>
    <name evidence="2" type="ORF">GCM10007269_18960</name>
</gene>
<feature type="transmembrane region" description="Helical" evidence="1">
    <location>
        <begin position="73"/>
        <end position="95"/>
    </location>
</feature>